<dbReference type="EMBL" id="JABBPG010000001">
    <property type="protein sequence ID" value="NOU49522.1"/>
    <property type="molecule type" value="Genomic_DNA"/>
</dbReference>
<keyword evidence="3" id="KW-1185">Reference proteome</keyword>
<name>A0A849V866_9GAMM</name>
<dbReference type="Proteomes" id="UP000586305">
    <property type="component" value="Unassembled WGS sequence"/>
</dbReference>
<sequence length="984" mass="108906">MSTIEQQIQKLNTTNADLANKSNALTQAVQSQISRVEKSVVDAKNEMSSATTTTLNKVKSDAAKVNADIQTRMEEAIKPWMPAMAKVQFDALREQRKQQYAGSGFVEWGKHHTDLEHVNDGMWMYQSTTAWRNKIALGRGDSLYDYPVVVIDGVIHQLFGTWDAENPLEMTRVLLPDAPDGTKTYDSATGTVTQHSDAQAAFSSETATNKVITTRKDLVFLESWREDISEKDVVYPLGNVQYGASNYEGIALVNNLVAQGYCAFGEWDQNTKGYGVKWSSLTDEQKTVFLSGPEHNIYYDAKANKLVQVRYRMRVVEGVSDSWKVTRPSDGGSSYNKFLGIHGKPNSIIGSRFGYTGNDRDLVEYNPAAYSVFVTPNNLDSPGYPDVGRFTTEGIDKGFALPIALVQRLNQGAYHPVYNPMGTAQFTQTNVANFHWNTLPSNYYPSKAGCFELPTPSRIGRHTTHGALSSGQTGRPGSYKYHDAIYAGQVEDLRLNSNKLNKQQLLHESMQKAITGQLRAKGKIPFTLINSDYCHDSEMTIYLDIKNDNANLLTKNLPLFNRDRYFAYRDNDKFDIDSVLIKFLDYGDTDLGTYGGGHPLNTWIQVDRGCLLNSRNHIALVNPNNNSANWISSGRASTIRAQIIMPTQYQGCEFDVLPYVDIIGSADNIAATFPNGVVGQWNPNHIPDGSGERFALTKKAVSGDNDLVTFYNGEQWESSESAMNLVAQSNSISHPTIFAQDNVALYYYETKANSTTPASLSSLVSDVSKVWCGNDARASFGANLQTSLLDKVPTSITYTTNASVPLTQASILGNGLVRDEEPKHALLPHLGGVLGNIGCKALYSLTVKNGLYYVQFNGSELKFDKPQVQVIDSTNLGTDMVKGQVYFVKNKAGTTVMDGQYWYCATDSTVDWNNDVWLKKPNGSISAKGLDRNEYLIPYEETSWGDDQAIPLVNGEDVKTDLNGNTVKVFCHHSQFPIGIAHNN</sequence>
<reference evidence="2 3" key="1">
    <citation type="submission" date="2020-04" db="EMBL/GenBank/DDBJ databases">
        <title>Pseudoalteromonas caenipelagi sp. nov., isolated from a tidal flat.</title>
        <authorList>
            <person name="Park S."/>
            <person name="Yoon J.-H."/>
        </authorList>
    </citation>
    <scope>NUCLEOTIDE SEQUENCE [LARGE SCALE GENOMIC DNA]</scope>
    <source>
        <strain evidence="2 3">JBTF-M23</strain>
    </source>
</reference>
<evidence type="ECO:0000256" key="1">
    <source>
        <dbReference type="SAM" id="Coils"/>
    </source>
</evidence>
<feature type="coiled-coil region" evidence="1">
    <location>
        <begin position="1"/>
        <end position="28"/>
    </location>
</feature>
<evidence type="ECO:0000313" key="3">
    <source>
        <dbReference type="Proteomes" id="UP000586305"/>
    </source>
</evidence>
<protein>
    <submittedName>
        <fullName evidence="2">Uncharacterized protein</fullName>
    </submittedName>
</protein>
<keyword evidence="1" id="KW-0175">Coiled coil</keyword>
<dbReference type="RefSeq" id="WP_171624590.1">
    <property type="nucleotide sequence ID" value="NZ_JABBPG010000001.1"/>
</dbReference>
<organism evidence="2 3">
    <name type="scientific">Pseudoalteromonas caenipelagi</name>
    <dbReference type="NCBI Taxonomy" id="2726988"/>
    <lineage>
        <taxon>Bacteria</taxon>
        <taxon>Pseudomonadati</taxon>
        <taxon>Pseudomonadota</taxon>
        <taxon>Gammaproteobacteria</taxon>
        <taxon>Alteromonadales</taxon>
        <taxon>Pseudoalteromonadaceae</taxon>
        <taxon>Pseudoalteromonas</taxon>
    </lineage>
</organism>
<proteinExistence type="predicted"/>
<gene>
    <name evidence="2" type="ORF">HG263_03030</name>
</gene>
<evidence type="ECO:0000313" key="2">
    <source>
        <dbReference type="EMBL" id="NOU49522.1"/>
    </source>
</evidence>
<dbReference type="AlphaFoldDB" id="A0A849V866"/>
<accession>A0A849V866</accession>
<comment type="caution">
    <text evidence="2">The sequence shown here is derived from an EMBL/GenBank/DDBJ whole genome shotgun (WGS) entry which is preliminary data.</text>
</comment>